<keyword evidence="2" id="KW-0805">Transcription regulation</keyword>
<evidence type="ECO:0000259" key="5">
    <source>
        <dbReference type="PROSITE" id="PS50931"/>
    </source>
</evidence>
<evidence type="ECO:0000256" key="2">
    <source>
        <dbReference type="ARBA" id="ARBA00023015"/>
    </source>
</evidence>
<dbReference type="InterPro" id="IPR000847">
    <property type="entry name" value="LysR_HTH_N"/>
</dbReference>
<dbReference type="GO" id="GO:0003700">
    <property type="term" value="F:DNA-binding transcription factor activity"/>
    <property type="evidence" value="ECO:0007669"/>
    <property type="project" value="InterPro"/>
</dbReference>
<evidence type="ECO:0000313" key="9">
    <source>
        <dbReference type="Proteomes" id="UP001056132"/>
    </source>
</evidence>
<dbReference type="PRINTS" id="PR00039">
    <property type="entry name" value="HTHLYSR"/>
</dbReference>
<dbReference type="Proteomes" id="UP000318943">
    <property type="component" value="Unassembled WGS sequence"/>
</dbReference>
<dbReference type="RefSeq" id="WP_144200938.1">
    <property type="nucleotide sequence ID" value="NZ_CAJPVH010000002.1"/>
</dbReference>
<evidence type="ECO:0000256" key="4">
    <source>
        <dbReference type="ARBA" id="ARBA00023163"/>
    </source>
</evidence>
<keyword evidence="8" id="KW-1185">Reference proteome</keyword>
<dbReference type="Proteomes" id="UP001056132">
    <property type="component" value="Chromosome 2"/>
</dbReference>
<accession>A0AAE9I497</accession>
<dbReference type="KEGG" id="ccam:M5D45_28665"/>
<dbReference type="PANTHER" id="PTHR30419:SF8">
    <property type="entry name" value="NITROGEN ASSIMILATION TRANSCRIPTIONAL ACTIVATOR-RELATED"/>
    <property type="match status" value="1"/>
</dbReference>
<dbReference type="GO" id="GO:0005829">
    <property type="term" value="C:cytosol"/>
    <property type="evidence" value="ECO:0007669"/>
    <property type="project" value="TreeGrafter"/>
</dbReference>
<dbReference type="InterPro" id="IPR005119">
    <property type="entry name" value="LysR_subst-bd"/>
</dbReference>
<evidence type="ECO:0000313" key="6">
    <source>
        <dbReference type="EMBL" id="TSP10437.1"/>
    </source>
</evidence>
<dbReference type="Gene3D" id="3.40.190.290">
    <property type="match status" value="1"/>
</dbReference>
<keyword evidence="3" id="KW-0238">DNA-binding</keyword>
<dbReference type="PANTHER" id="PTHR30419">
    <property type="entry name" value="HTH-TYPE TRANSCRIPTIONAL REGULATOR YBHD"/>
    <property type="match status" value="1"/>
</dbReference>
<evidence type="ECO:0000256" key="3">
    <source>
        <dbReference type="ARBA" id="ARBA00023125"/>
    </source>
</evidence>
<dbReference type="EMBL" id="CP097331">
    <property type="protein sequence ID" value="URF07029.1"/>
    <property type="molecule type" value="Genomic_DNA"/>
</dbReference>
<reference evidence="7" key="2">
    <citation type="journal article" date="2022" name="Microbiol. Resour. Announc.">
        <title>Genome Sequence of Cupriavidus campinensis Strain G5, a Member of a Bacterial Consortium Capable of Polyethylene Degradation.</title>
        <authorList>
            <person name="Schneider B."/>
            <person name="Pfeiffer F."/>
            <person name="Dyall-Smith M."/>
            <person name="Kunte H.J."/>
        </authorList>
    </citation>
    <scope>NUCLEOTIDE SEQUENCE</scope>
    <source>
        <strain evidence="7">G5</strain>
    </source>
</reference>
<dbReference type="Pfam" id="PF00126">
    <property type="entry name" value="HTH_1"/>
    <property type="match status" value="1"/>
</dbReference>
<name>A0AAE9I497_9BURK</name>
<dbReference type="AlphaFoldDB" id="A0AAE9I497"/>
<dbReference type="FunFam" id="1.10.10.10:FF:000001">
    <property type="entry name" value="LysR family transcriptional regulator"/>
    <property type="match status" value="1"/>
</dbReference>
<dbReference type="Pfam" id="PF03466">
    <property type="entry name" value="LysR_substrate"/>
    <property type="match status" value="1"/>
</dbReference>
<evidence type="ECO:0000256" key="1">
    <source>
        <dbReference type="ARBA" id="ARBA00009437"/>
    </source>
</evidence>
<dbReference type="InterPro" id="IPR036390">
    <property type="entry name" value="WH_DNA-bd_sf"/>
</dbReference>
<evidence type="ECO:0000313" key="8">
    <source>
        <dbReference type="Proteomes" id="UP000318943"/>
    </source>
</evidence>
<dbReference type="CDD" id="cd08440">
    <property type="entry name" value="PBP2_LTTR_like_4"/>
    <property type="match status" value="1"/>
</dbReference>
<dbReference type="EMBL" id="VCIZ01000015">
    <property type="protein sequence ID" value="TSP10437.1"/>
    <property type="molecule type" value="Genomic_DNA"/>
</dbReference>
<dbReference type="InterPro" id="IPR050950">
    <property type="entry name" value="HTH-type_LysR_regulators"/>
</dbReference>
<keyword evidence="4" id="KW-0804">Transcription</keyword>
<reference evidence="7" key="3">
    <citation type="submission" date="2022-05" db="EMBL/GenBank/DDBJ databases">
        <authorList>
            <person name="Kunte H.-J."/>
        </authorList>
    </citation>
    <scope>NUCLEOTIDE SEQUENCE</scope>
    <source>
        <strain evidence="7">G5</strain>
    </source>
</reference>
<gene>
    <name evidence="6" type="ORF">FGG12_21870</name>
    <name evidence="7" type="ORF">M5D45_28665</name>
</gene>
<dbReference type="SUPFAM" id="SSF46785">
    <property type="entry name" value="Winged helix' DNA-binding domain"/>
    <property type="match status" value="1"/>
</dbReference>
<dbReference type="SUPFAM" id="SSF53850">
    <property type="entry name" value="Periplasmic binding protein-like II"/>
    <property type="match status" value="1"/>
</dbReference>
<dbReference type="PROSITE" id="PS50931">
    <property type="entry name" value="HTH_LYSR"/>
    <property type="match status" value="1"/>
</dbReference>
<reference evidence="6 8" key="1">
    <citation type="submission" date="2019-05" db="EMBL/GenBank/DDBJ databases">
        <title>Whole genome sequence analysis of Cupriavidus campinensis S14E4C strain.</title>
        <authorList>
            <person name="Abbaszade G."/>
            <person name="Szabo A."/>
            <person name="Toumi M."/>
            <person name="Toth E."/>
        </authorList>
    </citation>
    <scope>NUCLEOTIDE SEQUENCE [LARGE SCALE GENOMIC DNA]</scope>
    <source>
        <strain evidence="6 8">S14E4C</strain>
    </source>
</reference>
<proteinExistence type="inferred from homology"/>
<organism evidence="7 9">
    <name type="scientific">Cupriavidus campinensis</name>
    <dbReference type="NCBI Taxonomy" id="151783"/>
    <lineage>
        <taxon>Bacteria</taxon>
        <taxon>Pseudomonadati</taxon>
        <taxon>Pseudomonadota</taxon>
        <taxon>Betaproteobacteria</taxon>
        <taxon>Burkholderiales</taxon>
        <taxon>Burkholderiaceae</taxon>
        <taxon>Cupriavidus</taxon>
    </lineage>
</organism>
<feature type="domain" description="HTH lysR-type" evidence="5">
    <location>
        <begin position="9"/>
        <end position="66"/>
    </location>
</feature>
<protein>
    <submittedName>
        <fullName evidence="7">LysR family transcriptional regulator</fullName>
    </submittedName>
</protein>
<dbReference type="InterPro" id="IPR036388">
    <property type="entry name" value="WH-like_DNA-bd_sf"/>
</dbReference>
<evidence type="ECO:0000313" key="7">
    <source>
        <dbReference type="EMBL" id="URF07029.1"/>
    </source>
</evidence>
<comment type="similarity">
    <text evidence="1">Belongs to the LysR transcriptional regulatory family.</text>
</comment>
<dbReference type="GO" id="GO:0003677">
    <property type="term" value="F:DNA binding"/>
    <property type="evidence" value="ECO:0007669"/>
    <property type="project" value="UniProtKB-KW"/>
</dbReference>
<dbReference type="Gene3D" id="1.10.10.10">
    <property type="entry name" value="Winged helix-like DNA-binding domain superfamily/Winged helix DNA-binding domain"/>
    <property type="match status" value="1"/>
</dbReference>
<sequence>MANLSNMNVSLRQLRAFIAVAEELHFTRAAEKLNLSQSSVSALIHELEGNLGLKLFDRHTRLMQITQAGAELLPTVKKAVADIDSVLENSNELRSLGRGRVSIAASSIQAALMLPRFIREFCVGHPGVKVELHDVSEHEVPRMVSSGEVDFGIGTIPEGQPDLTAYRLSSDAFVIVMPPHHPLARRRELTWEDVAKLPVIGPHRGNPIRDCLDAALAVRGITLSRVHEVFLPLTMVGMVDAGLGIAVMSTAVTRLTSALGLVTVAPRDPAIHRDISLLVHADRSLSPPAQSFRDLLMKHRKELGE</sequence>